<protein>
    <submittedName>
        <fullName evidence="2">Class I SAM-dependent methyltransferase</fullName>
    </submittedName>
</protein>
<dbReference type="PANTHER" id="PTHR43591:SF110">
    <property type="entry name" value="RHODANESE DOMAIN-CONTAINING PROTEIN"/>
    <property type="match status" value="1"/>
</dbReference>
<dbReference type="CDD" id="cd02440">
    <property type="entry name" value="AdoMet_MTases"/>
    <property type="match status" value="1"/>
</dbReference>
<dbReference type="PANTHER" id="PTHR43591">
    <property type="entry name" value="METHYLTRANSFERASE"/>
    <property type="match status" value="1"/>
</dbReference>
<keyword evidence="2" id="KW-0808">Transferase</keyword>
<dbReference type="GO" id="GO:0008757">
    <property type="term" value="F:S-adenosylmethionine-dependent methyltransferase activity"/>
    <property type="evidence" value="ECO:0007669"/>
    <property type="project" value="InterPro"/>
</dbReference>
<organism evidence="2 3">
    <name type="scientific">Leptospira levettii</name>
    <dbReference type="NCBI Taxonomy" id="2023178"/>
    <lineage>
        <taxon>Bacteria</taxon>
        <taxon>Pseudomonadati</taxon>
        <taxon>Spirochaetota</taxon>
        <taxon>Spirochaetia</taxon>
        <taxon>Leptospirales</taxon>
        <taxon>Leptospiraceae</taxon>
        <taxon>Leptospira</taxon>
    </lineage>
</organism>
<dbReference type="InterPro" id="IPR029063">
    <property type="entry name" value="SAM-dependent_MTases_sf"/>
</dbReference>
<dbReference type="Pfam" id="PF08241">
    <property type="entry name" value="Methyltransf_11"/>
    <property type="match status" value="1"/>
</dbReference>
<comment type="caution">
    <text evidence="2">The sequence shown here is derived from an EMBL/GenBank/DDBJ whole genome shotgun (WGS) entry which is preliminary data.</text>
</comment>
<proteinExistence type="predicted"/>
<gene>
    <name evidence="2" type="ORF">ND810_13960</name>
</gene>
<sequence>MEKEVYSQFYKMEESNWWFRGTRMFLLGWIRSFFEDKKLHTLDVGCGTGIWLSELTNLGDATGLDISEDAYRFCLSRGLKIEKGSVENIPFKDNQFDLVTAIGVIEHVDDVKSISEIWRILKKGGAVVILTSAFESLWSAHDEIVHHKRRYKKSEIVDLLTENGFEIKKVSYLTSILFPFVWIIRFYQRIIKWNPRPEQITDTLEFPSFINTILYSLLRLEFFLEKVITLPPGVNIVAVAVKK</sequence>
<evidence type="ECO:0000313" key="3">
    <source>
        <dbReference type="Proteomes" id="UP001209694"/>
    </source>
</evidence>
<accession>A0AAW5VED1</accession>
<evidence type="ECO:0000259" key="1">
    <source>
        <dbReference type="Pfam" id="PF08241"/>
    </source>
</evidence>
<keyword evidence="2" id="KW-0489">Methyltransferase</keyword>
<dbReference type="EMBL" id="JAMQQD010000005">
    <property type="protein sequence ID" value="MCW7516267.1"/>
    <property type="molecule type" value="Genomic_DNA"/>
</dbReference>
<evidence type="ECO:0000313" key="2">
    <source>
        <dbReference type="EMBL" id="MCW7516267.1"/>
    </source>
</evidence>
<dbReference type="SUPFAM" id="SSF53335">
    <property type="entry name" value="S-adenosyl-L-methionine-dependent methyltransferases"/>
    <property type="match status" value="1"/>
</dbReference>
<dbReference type="Proteomes" id="UP001209694">
    <property type="component" value="Unassembled WGS sequence"/>
</dbReference>
<dbReference type="AlphaFoldDB" id="A0AAW5VED1"/>
<dbReference type="InterPro" id="IPR013216">
    <property type="entry name" value="Methyltransf_11"/>
</dbReference>
<dbReference type="GO" id="GO:0032259">
    <property type="term" value="P:methylation"/>
    <property type="evidence" value="ECO:0007669"/>
    <property type="project" value="UniProtKB-KW"/>
</dbReference>
<dbReference type="RefSeq" id="WP_265356019.1">
    <property type="nucleotide sequence ID" value="NZ_JAMQPS010000002.1"/>
</dbReference>
<dbReference type="Gene3D" id="3.40.50.150">
    <property type="entry name" value="Vaccinia Virus protein VP39"/>
    <property type="match status" value="1"/>
</dbReference>
<name>A0AAW5VED1_9LEPT</name>
<feature type="domain" description="Methyltransferase type 11" evidence="1">
    <location>
        <begin position="42"/>
        <end position="129"/>
    </location>
</feature>
<reference evidence="2" key="1">
    <citation type="submission" date="2022-06" db="EMBL/GenBank/DDBJ databases">
        <title>Leptospira isolates from biofilms formed at urban environments.</title>
        <authorList>
            <person name="Ribeiro P.S."/>
            <person name="Sousa T."/>
            <person name="Carvalho N."/>
            <person name="Aburjaile F."/>
            <person name="Neves F."/>
            <person name="Oliveira D."/>
            <person name="Blanco L."/>
            <person name="Lima J."/>
            <person name="Costa F."/>
            <person name="Brenig B."/>
            <person name="Soares S."/>
            <person name="Ramos R."/>
            <person name="Goes-Neto A."/>
            <person name="Matiuzzi M."/>
            <person name="Azevedo V."/>
            <person name="Ristow P."/>
        </authorList>
    </citation>
    <scope>NUCLEOTIDE SEQUENCE</scope>
    <source>
        <strain evidence="2">VSF7</strain>
    </source>
</reference>